<evidence type="ECO:0000256" key="4">
    <source>
        <dbReference type="ARBA" id="ARBA00022989"/>
    </source>
</evidence>
<dbReference type="HAMAP" id="MF_00363">
    <property type="entry name" value="UPF0154"/>
    <property type="match status" value="1"/>
</dbReference>
<dbReference type="InterPro" id="IPR005359">
    <property type="entry name" value="UPF0154"/>
</dbReference>
<dbReference type="GO" id="GO:0005840">
    <property type="term" value="C:ribosome"/>
    <property type="evidence" value="ECO:0007669"/>
    <property type="project" value="UniProtKB-KW"/>
</dbReference>
<organism evidence="7 8">
    <name type="scientific">Mycoplasmoides gallisepticum S6</name>
    <dbReference type="NCBI Taxonomy" id="1006581"/>
    <lineage>
        <taxon>Bacteria</taxon>
        <taxon>Bacillati</taxon>
        <taxon>Mycoplasmatota</taxon>
        <taxon>Mycoplasmoidales</taxon>
        <taxon>Mycoplasmoidaceae</taxon>
        <taxon>Mycoplasmoides</taxon>
    </lineage>
</organism>
<dbReference type="Pfam" id="PF03672">
    <property type="entry name" value="UPF0154"/>
    <property type="match status" value="1"/>
</dbReference>
<comment type="subcellular location">
    <subcellularLocation>
        <location evidence="1">Membrane</location>
        <topology evidence="1">Single-pass membrane protein</topology>
    </subcellularLocation>
</comment>
<sequence>MVLGLALGLSIPLCLIVGAFVGYFVSMKVFKRQMRKNPPITEAQIRSLYAQMGRKPSEAQVKQMMRAYTKETK</sequence>
<keyword evidence="4 6" id="KW-1133">Transmembrane helix</keyword>
<dbReference type="GO" id="GO:0016020">
    <property type="term" value="C:membrane"/>
    <property type="evidence" value="ECO:0007669"/>
    <property type="project" value="UniProtKB-SubCell"/>
</dbReference>
<feature type="transmembrane region" description="Helical" evidence="6">
    <location>
        <begin position="6"/>
        <end position="26"/>
    </location>
</feature>
<evidence type="ECO:0000256" key="2">
    <source>
        <dbReference type="ARBA" id="ARBA00006694"/>
    </source>
</evidence>
<gene>
    <name evidence="7" type="ORF">GCW_03230</name>
</gene>
<dbReference type="GeneID" id="93510404"/>
<accession>A0A0F6CL57</accession>
<comment type="similarity">
    <text evidence="2">Belongs to the UPF0154 family.</text>
</comment>
<evidence type="ECO:0000256" key="5">
    <source>
        <dbReference type="ARBA" id="ARBA00023136"/>
    </source>
</evidence>
<proteinExistence type="inferred from homology"/>
<reference evidence="7 8" key="1">
    <citation type="journal article" date="2011" name="PLoS ONE">
        <title>Core proteome of the minimal cell: comparative proteomics of three mollicute species.</title>
        <authorList>
            <person name="Fisunov G.Y."/>
            <person name="Alexeev D.G."/>
            <person name="Bazaleev N.A."/>
            <person name="Ladygina V.G."/>
            <person name="Galyamina M.A."/>
            <person name="Kondratov I.G."/>
            <person name="Zhukova N.A."/>
            <person name="Serebryakova M.V."/>
            <person name="Demina I.A."/>
            <person name="Govorun V.M."/>
        </authorList>
    </citation>
    <scope>NUCLEOTIDE SEQUENCE [LARGE SCALE GENOMIC DNA]</scope>
    <source>
        <strain evidence="7 8">S6</strain>
    </source>
</reference>
<evidence type="ECO:0000313" key="8">
    <source>
        <dbReference type="Proteomes" id="UP000018735"/>
    </source>
</evidence>
<protein>
    <submittedName>
        <fullName evidence="7">Putative ribosomal protein</fullName>
    </submittedName>
</protein>
<dbReference type="RefSeq" id="WP_011113827.1">
    <property type="nucleotide sequence ID" value="NC_023030.2"/>
</dbReference>
<evidence type="ECO:0000313" key="7">
    <source>
        <dbReference type="EMBL" id="AHB99829.1"/>
    </source>
</evidence>
<dbReference type="HOGENOM" id="CLU_180108_1_0_14"/>
<dbReference type="KEGG" id="mgz:GCW_03230"/>
<dbReference type="eggNOG" id="COG3763">
    <property type="taxonomic scope" value="Bacteria"/>
</dbReference>
<evidence type="ECO:0000256" key="3">
    <source>
        <dbReference type="ARBA" id="ARBA00022692"/>
    </source>
</evidence>
<dbReference type="SMR" id="A0A0F6CL57"/>
<dbReference type="EMBL" id="CP006916">
    <property type="protein sequence ID" value="AHB99829.1"/>
    <property type="molecule type" value="Genomic_DNA"/>
</dbReference>
<keyword evidence="5 6" id="KW-0472">Membrane</keyword>
<keyword evidence="7" id="KW-0689">Ribosomal protein</keyword>
<dbReference type="AlphaFoldDB" id="A0A0F6CL57"/>
<keyword evidence="3 6" id="KW-0812">Transmembrane</keyword>
<dbReference type="Proteomes" id="UP000018735">
    <property type="component" value="Chromosome"/>
</dbReference>
<name>A0A0F6CL57_MYCGL</name>
<evidence type="ECO:0000256" key="1">
    <source>
        <dbReference type="ARBA" id="ARBA00004167"/>
    </source>
</evidence>
<evidence type="ECO:0000256" key="6">
    <source>
        <dbReference type="SAM" id="Phobius"/>
    </source>
</evidence>
<keyword evidence="7" id="KW-0687">Ribonucleoprotein</keyword>